<comment type="caution">
    <text evidence="3">The sequence shown here is derived from an EMBL/GenBank/DDBJ whole genome shotgun (WGS) entry which is preliminary data.</text>
</comment>
<proteinExistence type="predicted"/>
<evidence type="ECO:0000313" key="3">
    <source>
        <dbReference type="EMBL" id="MFD0870007.1"/>
    </source>
</evidence>
<dbReference type="InterPro" id="IPR055170">
    <property type="entry name" value="GFO_IDH_MocA-like_dom"/>
</dbReference>
<dbReference type="PANTHER" id="PTHR43249">
    <property type="entry name" value="UDP-N-ACETYL-2-AMINO-2-DEOXY-D-GLUCURONATE OXIDASE"/>
    <property type="match status" value="1"/>
</dbReference>
<evidence type="ECO:0000259" key="2">
    <source>
        <dbReference type="Pfam" id="PF22725"/>
    </source>
</evidence>
<sequence length="342" mass="37568">MRKLRFAIVGAGVIAPFHAKAITSNPQAELVAIADVEEPKAKKLAEEFSVKDIYTDYEIMLQREDIDAVSICVPSGLHAEVAIAAAEAGKHIFCEKPLDITVDKMDRMIRTARERQVKLGVVYQRRTFPAAIATRKAIQEGKLGKLVLGDAYLKYYRSPEYYRSAGWRGTWELDGGGALMNQGVHGVDLIQWMVGDVESVFAYSAPLVRSIEVEDTAVAAIKYKNGAFGIIQGTTSVYPGMETRFEIHGENGTIIFGDSGIKQWSFADSQEEAPQVEGTLAASSSATNISNDGHFVLVDDLIQAIREDRDPMITGEEASKAVKLILAIYESARTGREIKLDY</sequence>
<dbReference type="RefSeq" id="WP_379288486.1">
    <property type="nucleotide sequence ID" value="NZ_JBHTIU010000039.1"/>
</dbReference>
<dbReference type="InterPro" id="IPR052515">
    <property type="entry name" value="Gfo/Idh/MocA_Oxidoreductase"/>
</dbReference>
<evidence type="ECO:0000259" key="1">
    <source>
        <dbReference type="Pfam" id="PF01408"/>
    </source>
</evidence>
<dbReference type="Pfam" id="PF01408">
    <property type="entry name" value="GFO_IDH_MocA"/>
    <property type="match status" value="1"/>
</dbReference>
<gene>
    <name evidence="3" type="ORF">ACFQ03_12670</name>
</gene>
<dbReference type="InterPro" id="IPR000683">
    <property type="entry name" value="Gfo/Idh/MocA-like_OxRdtase_N"/>
</dbReference>
<dbReference type="PANTHER" id="PTHR43249:SF1">
    <property type="entry name" value="D-GLUCOSIDE 3-DEHYDROGENASE"/>
    <property type="match status" value="1"/>
</dbReference>
<protein>
    <submittedName>
        <fullName evidence="3">Gfo/Idh/MocA family protein</fullName>
    </submittedName>
</protein>
<evidence type="ECO:0000313" key="4">
    <source>
        <dbReference type="Proteomes" id="UP001597120"/>
    </source>
</evidence>
<dbReference type="SUPFAM" id="SSF55347">
    <property type="entry name" value="Glyceraldehyde-3-phosphate dehydrogenase-like, C-terminal domain"/>
    <property type="match status" value="1"/>
</dbReference>
<dbReference type="SUPFAM" id="SSF51735">
    <property type="entry name" value="NAD(P)-binding Rossmann-fold domains"/>
    <property type="match status" value="1"/>
</dbReference>
<dbReference type="EMBL" id="JBHTIU010000039">
    <property type="protein sequence ID" value="MFD0870007.1"/>
    <property type="molecule type" value="Genomic_DNA"/>
</dbReference>
<dbReference type="InterPro" id="IPR036291">
    <property type="entry name" value="NAD(P)-bd_dom_sf"/>
</dbReference>
<name>A0ABW3D939_9BACL</name>
<feature type="domain" description="Gfo/Idh/MocA-like oxidoreductase N-terminal" evidence="1">
    <location>
        <begin position="4"/>
        <end position="121"/>
    </location>
</feature>
<keyword evidence="4" id="KW-1185">Reference proteome</keyword>
<dbReference type="Proteomes" id="UP001597120">
    <property type="component" value="Unassembled WGS sequence"/>
</dbReference>
<feature type="domain" description="GFO/IDH/MocA-like oxidoreductase" evidence="2">
    <location>
        <begin position="134"/>
        <end position="254"/>
    </location>
</feature>
<accession>A0ABW3D939</accession>
<organism evidence="3 4">
    <name type="scientific">Paenibacillus residui</name>
    <dbReference type="NCBI Taxonomy" id="629724"/>
    <lineage>
        <taxon>Bacteria</taxon>
        <taxon>Bacillati</taxon>
        <taxon>Bacillota</taxon>
        <taxon>Bacilli</taxon>
        <taxon>Bacillales</taxon>
        <taxon>Paenibacillaceae</taxon>
        <taxon>Paenibacillus</taxon>
    </lineage>
</organism>
<reference evidence="4" key="1">
    <citation type="journal article" date="2019" name="Int. J. Syst. Evol. Microbiol.">
        <title>The Global Catalogue of Microorganisms (GCM) 10K type strain sequencing project: providing services to taxonomists for standard genome sequencing and annotation.</title>
        <authorList>
            <consortium name="The Broad Institute Genomics Platform"/>
            <consortium name="The Broad Institute Genome Sequencing Center for Infectious Disease"/>
            <person name="Wu L."/>
            <person name="Ma J."/>
        </authorList>
    </citation>
    <scope>NUCLEOTIDE SEQUENCE [LARGE SCALE GENOMIC DNA]</scope>
    <source>
        <strain evidence="4">CCUG 57263</strain>
    </source>
</reference>
<dbReference type="Pfam" id="PF22725">
    <property type="entry name" value="GFO_IDH_MocA_C3"/>
    <property type="match status" value="1"/>
</dbReference>
<dbReference type="Gene3D" id="3.40.50.720">
    <property type="entry name" value="NAD(P)-binding Rossmann-like Domain"/>
    <property type="match status" value="1"/>
</dbReference>
<dbReference type="Gene3D" id="3.30.360.10">
    <property type="entry name" value="Dihydrodipicolinate Reductase, domain 2"/>
    <property type="match status" value="1"/>
</dbReference>